<evidence type="ECO:0000313" key="2">
    <source>
        <dbReference type="EMBL" id="RVT67677.1"/>
    </source>
</evidence>
<keyword evidence="1" id="KW-0812">Transmembrane</keyword>
<name>A0A437KH96_9BACI</name>
<keyword evidence="3" id="KW-1185">Reference proteome</keyword>
<proteinExistence type="predicted"/>
<reference evidence="2 3" key="1">
    <citation type="submission" date="2019-01" db="EMBL/GenBank/DDBJ databases">
        <title>Bacillus sp. M5HDSG1-1, whole genome shotgun sequence.</title>
        <authorList>
            <person name="Tuo L."/>
        </authorList>
    </citation>
    <scope>NUCLEOTIDE SEQUENCE [LARGE SCALE GENOMIC DNA]</scope>
    <source>
        <strain evidence="2 3">M5HDSG1-1</strain>
    </source>
</reference>
<keyword evidence="1" id="KW-0472">Membrane</keyword>
<gene>
    <name evidence="2" type="ORF">EM808_04160</name>
</gene>
<dbReference type="Proteomes" id="UP000288024">
    <property type="component" value="Unassembled WGS sequence"/>
</dbReference>
<keyword evidence="1" id="KW-1133">Transmembrane helix</keyword>
<dbReference type="EMBL" id="RZTZ01000001">
    <property type="protein sequence ID" value="RVT67677.1"/>
    <property type="molecule type" value="Genomic_DNA"/>
</dbReference>
<protein>
    <submittedName>
        <fullName evidence="2">Uncharacterized protein</fullName>
    </submittedName>
</protein>
<evidence type="ECO:0000256" key="1">
    <source>
        <dbReference type="SAM" id="Phobius"/>
    </source>
</evidence>
<feature type="transmembrane region" description="Helical" evidence="1">
    <location>
        <begin position="6"/>
        <end position="26"/>
    </location>
</feature>
<comment type="caution">
    <text evidence="2">The sequence shown here is derived from an EMBL/GenBank/DDBJ whole genome shotgun (WGS) entry which is preliminary data.</text>
</comment>
<dbReference type="AlphaFoldDB" id="A0A437KH96"/>
<evidence type="ECO:0000313" key="3">
    <source>
        <dbReference type="Proteomes" id="UP000288024"/>
    </source>
</evidence>
<organism evidence="2 3">
    <name type="scientific">Niallia taxi</name>
    <dbReference type="NCBI Taxonomy" id="2499688"/>
    <lineage>
        <taxon>Bacteria</taxon>
        <taxon>Bacillati</taxon>
        <taxon>Bacillota</taxon>
        <taxon>Bacilli</taxon>
        <taxon>Bacillales</taxon>
        <taxon>Bacillaceae</taxon>
        <taxon>Niallia</taxon>
    </lineage>
</organism>
<sequence length="65" mass="7560">MYYLIFPMLILLLTCVLVGGVYFALFRWLPKKLYNGLTGLVALAAIYIWAVPLKLGFYEFFRSTF</sequence>
<accession>A0A437KH96</accession>
<feature type="transmembrane region" description="Helical" evidence="1">
    <location>
        <begin position="33"/>
        <end position="51"/>
    </location>
</feature>